<dbReference type="Pfam" id="PF00534">
    <property type="entry name" value="Glycos_transf_1"/>
    <property type="match status" value="1"/>
</dbReference>
<feature type="domain" description="Glycosyltransferase subfamily 4-like N-terminal" evidence="2">
    <location>
        <begin position="21"/>
        <end position="162"/>
    </location>
</feature>
<dbReference type="EC" id="2.4.-.-" evidence="3"/>
<keyword evidence="3" id="KW-0328">Glycosyltransferase</keyword>
<dbReference type="InterPro" id="IPR028098">
    <property type="entry name" value="Glyco_trans_4-like_N"/>
</dbReference>
<evidence type="ECO:0000313" key="3">
    <source>
        <dbReference type="EMBL" id="MFD0766892.1"/>
    </source>
</evidence>
<dbReference type="EMBL" id="JBHTIA010000013">
    <property type="protein sequence ID" value="MFD0766892.1"/>
    <property type="molecule type" value="Genomic_DNA"/>
</dbReference>
<organism evidence="3 4">
    <name type="scientific">Mucilaginibacter lutimaris</name>
    <dbReference type="NCBI Taxonomy" id="931629"/>
    <lineage>
        <taxon>Bacteria</taxon>
        <taxon>Pseudomonadati</taxon>
        <taxon>Bacteroidota</taxon>
        <taxon>Sphingobacteriia</taxon>
        <taxon>Sphingobacteriales</taxon>
        <taxon>Sphingobacteriaceae</taxon>
        <taxon>Mucilaginibacter</taxon>
    </lineage>
</organism>
<evidence type="ECO:0000313" key="4">
    <source>
        <dbReference type="Proteomes" id="UP001597073"/>
    </source>
</evidence>
<dbReference type="SUPFAM" id="SSF53756">
    <property type="entry name" value="UDP-Glycosyltransferase/glycogen phosphorylase"/>
    <property type="match status" value="1"/>
</dbReference>
<dbReference type="PANTHER" id="PTHR45947">
    <property type="entry name" value="SULFOQUINOVOSYL TRANSFERASE SQD2"/>
    <property type="match status" value="1"/>
</dbReference>
<feature type="domain" description="Glycosyl transferase family 1" evidence="1">
    <location>
        <begin position="174"/>
        <end position="322"/>
    </location>
</feature>
<dbReference type="InterPro" id="IPR001296">
    <property type="entry name" value="Glyco_trans_1"/>
</dbReference>
<protein>
    <submittedName>
        <fullName evidence="3">Glycosyltransferase</fullName>
        <ecNumber evidence="3">2.4.-.-</ecNumber>
    </submittedName>
</protein>
<dbReference type="RefSeq" id="WP_377145217.1">
    <property type="nucleotide sequence ID" value="NZ_JBHTIA010000013.1"/>
</dbReference>
<reference evidence="4" key="1">
    <citation type="journal article" date="2019" name="Int. J. Syst. Evol. Microbiol.">
        <title>The Global Catalogue of Microorganisms (GCM) 10K type strain sequencing project: providing services to taxonomists for standard genome sequencing and annotation.</title>
        <authorList>
            <consortium name="The Broad Institute Genomics Platform"/>
            <consortium name="The Broad Institute Genome Sequencing Center for Infectious Disease"/>
            <person name="Wu L."/>
            <person name="Ma J."/>
        </authorList>
    </citation>
    <scope>NUCLEOTIDE SEQUENCE [LARGE SCALE GENOMIC DNA]</scope>
    <source>
        <strain evidence="4">CCUG 60742</strain>
    </source>
</reference>
<dbReference type="GO" id="GO:0016757">
    <property type="term" value="F:glycosyltransferase activity"/>
    <property type="evidence" value="ECO:0007669"/>
    <property type="project" value="UniProtKB-KW"/>
</dbReference>
<name>A0ABW2ZL86_9SPHI</name>
<dbReference type="PANTHER" id="PTHR45947:SF15">
    <property type="entry name" value="TEICHURONIC ACID BIOSYNTHESIS GLYCOSYLTRANSFERASE TUAC-RELATED"/>
    <property type="match status" value="1"/>
</dbReference>
<dbReference type="Gene3D" id="3.40.50.2000">
    <property type="entry name" value="Glycogen Phosphorylase B"/>
    <property type="match status" value="2"/>
</dbReference>
<accession>A0ABW2ZL86</accession>
<evidence type="ECO:0000259" key="2">
    <source>
        <dbReference type="Pfam" id="PF13439"/>
    </source>
</evidence>
<dbReference type="CDD" id="cd03811">
    <property type="entry name" value="GT4_GT28_WabH-like"/>
    <property type="match status" value="1"/>
</dbReference>
<sequence length="362" mass="41437">MNSPLNPSTMRVCHISFSFLIGGIENMVVDILNEQSKTIDTHLVIVNDTYNQEIIDRISAKVHVHFINRPQGNPNPFYIFKLWYLLFKLRVQVIHCHSPKLIMFLLPFKNKCIYTVHNIGISLKNLNRYKKLFAISHAVKEDLSKRGNLKSELVYNGIHFDRFEKRSDYNLQHGEVFKIVQVSRLLHEQKGQDILIKALEELRLQNHLPEVELHIIGDGPSEGYLSDLIAKHNLGNTITLTGPKDRSWIYSDLKNYHLLVQPSRFEGFGLTVLEAVAAGIPVVASDIDGPAEIVKNMPGAWLFENENVSQLTKAIKEVITHYQDDKIASMCLNDIAEAKHKFSVVATAENYLKHYQLINYNK</sequence>
<keyword evidence="3" id="KW-0808">Transferase</keyword>
<dbReference type="Pfam" id="PF13439">
    <property type="entry name" value="Glyco_transf_4"/>
    <property type="match status" value="1"/>
</dbReference>
<evidence type="ECO:0000259" key="1">
    <source>
        <dbReference type="Pfam" id="PF00534"/>
    </source>
</evidence>
<gene>
    <name evidence="3" type="ORF">ACFQZI_18690</name>
</gene>
<keyword evidence="4" id="KW-1185">Reference proteome</keyword>
<comment type="caution">
    <text evidence="3">The sequence shown here is derived from an EMBL/GenBank/DDBJ whole genome shotgun (WGS) entry which is preliminary data.</text>
</comment>
<proteinExistence type="predicted"/>
<dbReference type="Proteomes" id="UP001597073">
    <property type="component" value="Unassembled WGS sequence"/>
</dbReference>
<dbReference type="InterPro" id="IPR050194">
    <property type="entry name" value="Glycosyltransferase_grp1"/>
</dbReference>